<evidence type="ECO:0000256" key="1">
    <source>
        <dbReference type="ARBA" id="ARBA00004651"/>
    </source>
</evidence>
<dbReference type="Gene3D" id="1.20.58.220">
    <property type="entry name" value="Phosphate transport system protein phou homolog 2, domain 2"/>
    <property type="match status" value="1"/>
</dbReference>
<keyword evidence="2" id="KW-1003">Cell membrane</keyword>
<feature type="transmembrane region" description="Helical" evidence="6">
    <location>
        <begin position="190"/>
        <end position="215"/>
    </location>
</feature>
<keyword evidence="3 6" id="KW-0812">Transmembrane</keyword>
<name>A0A1M7KDL3_RUMFL</name>
<feature type="transmembrane region" description="Helical" evidence="6">
    <location>
        <begin position="122"/>
        <end position="139"/>
    </location>
</feature>
<evidence type="ECO:0000256" key="6">
    <source>
        <dbReference type="SAM" id="Phobius"/>
    </source>
</evidence>
<dbReference type="EMBL" id="FRCT01000008">
    <property type="protein sequence ID" value="SHM63321.1"/>
    <property type="molecule type" value="Genomic_DNA"/>
</dbReference>
<dbReference type="GO" id="GO:0044341">
    <property type="term" value="P:sodium-dependent phosphate transport"/>
    <property type="evidence" value="ECO:0007669"/>
    <property type="project" value="InterPro"/>
</dbReference>
<evidence type="ECO:0000313" key="9">
    <source>
        <dbReference type="Proteomes" id="UP000184394"/>
    </source>
</evidence>
<reference evidence="8 9" key="1">
    <citation type="submission" date="2016-11" db="EMBL/GenBank/DDBJ databases">
        <authorList>
            <person name="Jaros S."/>
            <person name="Januszkiewicz K."/>
            <person name="Wedrychowicz H."/>
        </authorList>
    </citation>
    <scope>NUCLEOTIDE SEQUENCE [LARGE SCALE GENOMIC DNA]</scope>
    <source>
        <strain evidence="8 9">Y1</strain>
    </source>
</reference>
<evidence type="ECO:0000259" key="7">
    <source>
        <dbReference type="Pfam" id="PF01895"/>
    </source>
</evidence>
<dbReference type="Proteomes" id="UP000184394">
    <property type="component" value="Unassembled WGS sequence"/>
</dbReference>
<dbReference type="InterPro" id="IPR026022">
    <property type="entry name" value="PhoU_dom"/>
</dbReference>
<dbReference type="GO" id="GO:0005436">
    <property type="term" value="F:sodium:phosphate symporter activity"/>
    <property type="evidence" value="ECO:0007669"/>
    <property type="project" value="InterPro"/>
</dbReference>
<proteinExistence type="predicted"/>
<dbReference type="InterPro" id="IPR004633">
    <property type="entry name" value="NaPi_cotrn-rel/YqeW-like"/>
</dbReference>
<comment type="subcellular location">
    <subcellularLocation>
        <location evidence="1">Cell membrane</location>
        <topology evidence="1">Multi-pass membrane protein</topology>
    </subcellularLocation>
</comment>
<dbReference type="NCBIfam" id="NF037997">
    <property type="entry name" value="Na_Pi_symport"/>
    <property type="match status" value="1"/>
</dbReference>
<sequence length="596" mass="64930">MEEFSIFNIFTLLGGLAFFLYGMKVMSTGLEKLTGGKLEVALKKMTENKLKALLLGMGITIAIQSSSAMTVMLVGFVNSGIMNLEQTIGVCFGSDIGTTLTAWILSLAGVDGKNPFIKMLKPSSFAPLVALIGVIMIMAAKKNKKKDVGRILVGFAIIMTGMTFMSDAVSPLADSPKFQTILTAFKNPILGVLVGAGFTGIIQSSAASVGILQAFSQTGALTYGMALPIIMGLNIGTCVTALISSIGVNKNAKRVACIHILIKILGTLILLPISMILESVIQLSIFDKTVGFVGIAVMHSIFNIATTIILLPFSKHIVKLSKIIIKDDSVEQVSSKKTITGLDDILLKTPAVAVHTCLSATSQMAELTRETIIMALKLLVNYDGEACETVIENEDIIDGFEDKINSYLIKIAKSSVTGADSRSVSKMMHCVGNFERISDHAVNLVESAQEMHEKGINFSEECINEIIVITDAITENVNKAFDSYENNDLAIAHKVEPLEEVVDNLSTELKNRHIRRLQNDECTVELGYIFQDVLTNLERISDHCSNIAGCLIETDEKTNIHAYLHDVKENDEGFRNEYREYAEEYFRRLGASEVKA</sequence>
<evidence type="ECO:0000313" key="8">
    <source>
        <dbReference type="EMBL" id="SHM63321.1"/>
    </source>
</evidence>
<feature type="transmembrane region" description="Helical" evidence="6">
    <location>
        <begin position="87"/>
        <end position="110"/>
    </location>
</feature>
<dbReference type="InterPro" id="IPR003841">
    <property type="entry name" value="Na/Pi_transpt"/>
</dbReference>
<feature type="transmembrane region" description="Helical" evidence="6">
    <location>
        <begin position="255"/>
        <end position="277"/>
    </location>
</feature>
<feature type="transmembrane region" description="Helical" evidence="6">
    <location>
        <begin position="289"/>
        <end position="313"/>
    </location>
</feature>
<evidence type="ECO:0000256" key="2">
    <source>
        <dbReference type="ARBA" id="ARBA00022475"/>
    </source>
</evidence>
<dbReference type="InterPro" id="IPR038078">
    <property type="entry name" value="PhoU-like_sf"/>
</dbReference>
<evidence type="ECO:0000256" key="4">
    <source>
        <dbReference type="ARBA" id="ARBA00022989"/>
    </source>
</evidence>
<protein>
    <submittedName>
        <fullName evidence="8">Phosphate:Na+ symporter</fullName>
    </submittedName>
</protein>
<dbReference type="NCBIfam" id="TIGR00704">
    <property type="entry name" value="NaPi_cotrn_rel"/>
    <property type="match status" value="1"/>
</dbReference>
<dbReference type="Pfam" id="PF01895">
    <property type="entry name" value="PhoU"/>
    <property type="match status" value="2"/>
</dbReference>
<gene>
    <name evidence="8" type="ORF">SAMN04487860_10865</name>
</gene>
<evidence type="ECO:0000256" key="3">
    <source>
        <dbReference type="ARBA" id="ARBA00022692"/>
    </source>
</evidence>
<feature type="transmembrane region" description="Helical" evidence="6">
    <location>
        <begin position="151"/>
        <end position="169"/>
    </location>
</feature>
<keyword evidence="5 6" id="KW-0472">Membrane</keyword>
<dbReference type="OrthoDB" id="9763003at2"/>
<feature type="domain" description="PhoU" evidence="7">
    <location>
        <begin position="362"/>
        <end position="447"/>
    </location>
</feature>
<feature type="transmembrane region" description="Helical" evidence="6">
    <location>
        <begin position="52"/>
        <end position="75"/>
    </location>
</feature>
<dbReference type="RefSeq" id="WP_072951068.1">
    <property type="nucleotide sequence ID" value="NZ_FRCT01000008.1"/>
</dbReference>
<keyword evidence="4 6" id="KW-1133">Transmembrane helix</keyword>
<feature type="domain" description="PhoU" evidence="7">
    <location>
        <begin position="471"/>
        <end position="548"/>
    </location>
</feature>
<dbReference type="GO" id="GO:0005886">
    <property type="term" value="C:plasma membrane"/>
    <property type="evidence" value="ECO:0007669"/>
    <property type="project" value="UniProtKB-SubCell"/>
</dbReference>
<feature type="transmembrane region" description="Helical" evidence="6">
    <location>
        <begin position="221"/>
        <end position="243"/>
    </location>
</feature>
<accession>A0A1M7KDL3</accession>
<organism evidence="8 9">
    <name type="scientific">Ruminococcus flavefaciens</name>
    <dbReference type="NCBI Taxonomy" id="1265"/>
    <lineage>
        <taxon>Bacteria</taxon>
        <taxon>Bacillati</taxon>
        <taxon>Bacillota</taxon>
        <taxon>Clostridia</taxon>
        <taxon>Eubacteriales</taxon>
        <taxon>Oscillospiraceae</taxon>
        <taxon>Ruminococcus</taxon>
    </lineage>
</organism>
<dbReference type="Pfam" id="PF02690">
    <property type="entry name" value="Na_Pi_cotrans"/>
    <property type="match status" value="1"/>
</dbReference>
<dbReference type="AlphaFoldDB" id="A0A1M7KDL3"/>
<feature type="transmembrane region" description="Helical" evidence="6">
    <location>
        <begin position="6"/>
        <end position="23"/>
    </location>
</feature>
<dbReference type="PANTHER" id="PTHR10010:SF46">
    <property type="entry name" value="SODIUM-DEPENDENT PHOSPHATE TRANSPORT PROTEIN 2B"/>
    <property type="match status" value="1"/>
</dbReference>
<dbReference type="PANTHER" id="PTHR10010">
    <property type="entry name" value="SOLUTE CARRIER FAMILY 34 SODIUM PHOSPHATE , MEMBER 2-RELATED"/>
    <property type="match status" value="1"/>
</dbReference>
<evidence type="ECO:0000256" key="5">
    <source>
        <dbReference type="ARBA" id="ARBA00023136"/>
    </source>
</evidence>
<dbReference type="SUPFAM" id="SSF109755">
    <property type="entry name" value="PhoU-like"/>
    <property type="match status" value="1"/>
</dbReference>